<evidence type="ECO:0000313" key="2">
    <source>
        <dbReference type="EMBL" id="KAK3254147.1"/>
    </source>
</evidence>
<accession>A0AAE0CFL2</accession>
<dbReference type="AlphaFoldDB" id="A0AAE0CFL2"/>
<evidence type="ECO:0000313" key="3">
    <source>
        <dbReference type="Proteomes" id="UP001190700"/>
    </source>
</evidence>
<protein>
    <submittedName>
        <fullName evidence="2">Uncharacterized protein</fullName>
    </submittedName>
</protein>
<dbReference type="EMBL" id="LGRX02024072">
    <property type="protein sequence ID" value="KAK3254147.1"/>
    <property type="molecule type" value="Genomic_DNA"/>
</dbReference>
<proteinExistence type="predicted"/>
<sequence>MLPKSIIFVALYVLSGREVLCNNQGTDFEWTLQQSNVDDDTLFAVSFGDYSDGWAVGKYGKATYTTNGFTWGPADTLGEYTEVNFLSTSWEDEYIGWLAGSQHTLLHT</sequence>
<dbReference type="Proteomes" id="UP001190700">
    <property type="component" value="Unassembled WGS sequence"/>
</dbReference>
<feature type="non-terminal residue" evidence="2">
    <location>
        <position position="108"/>
    </location>
</feature>
<keyword evidence="3" id="KW-1185">Reference proteome</keyword>
<gene>
    <name evidence="2" type="ORF">CYMTET_36632</name>
</gene>
<comment type="caution">
    <text evidence="2">The sequence shown here is derived from an EMBL/GenBank/DDBJ whole genome shotgun (WGS) entry which is preliminary data.</text>
</comment>
<organism evidence="2 3">
    <name type="scientific">Cymbomonas tetramitiformis</name>
    <dbReference type="NCBI Taxonomy" id="36881"/>
    <lineage>
        <taxon>Eukaryota</taxon>
        <taxon>Viridiplantae</taxon>
        <taxon>Chlorophyta</taxon>
        <taxon>Pyramimonadophyceae</taxon>
        <taxon>Pyramimonadales</taxon>
        <taxon>Pyramimonadaceae</taxon>
        <taxon>Cymbomonas</taxon>
    </lineage>
</organism>
<evidence type="ECO:0000256" key="1">
    <source>
        <dbReference type="SAM" id="SignalP"/>
    </source>
</evidence>
<feature type="chain" id="PRO_5042287769" evidence="1">
    <location>
        <begin position="22"/>
        <end position="108"/>
    </location>
</feature>
<reference evidence="2 3" key="1">
    <citation type="journal article" date="2015" name="Genome Biol. Evol.">
        <title>Comparative Genomics of a Bacterivorous Green Alga Reveals Evolutionary Causalities and Consequences of Phago-Mixotrophic Mode of Nutrition.</title>
        <authorList>
            <person name="Burns J.A."/>
            <person name="Paasch A."/>
            <person name="Narechania A."/>
            <person name="Kim E."/>
        </authorList>
    </citation>
    <scope>NUCLEOTIDE SEQUENCE [LARGE SCALE GENOMIC DNA]</scope>
    <source>
        <strain evidence="2 3">PLY_AMNH</strain>
    </source>
</reference>
<keyword evidence="1" id="KW-0732">Signal</keyword>
<name>A0AAE0CFL2_9CHLO</name>
<feature type="signal peptide" evidence="1">
    <location>
        <begin position="1"/>
        <end position="21"/>
    </location>
</feature>